<dbReference type="Pfam" id="PF08401">
    <property type="entry name" value="ArdcN"/>
    <property type="match status" value="1"/>
</dbReference>
<keyword evidence="4" id="KW-0548">Nucleotidyltransferase</keyword>
<dbReference type="InterPro" id="IPR013610">
    <property type="entry name" value="ArdC_N"/>
</dbReference>
<organism evidence="4 5">
    <name type="scientific">Mesomycoplasma neurolyticum</name>
    <dbReference type="NCBI Taxonomy" id="2120"/>
    <lineage>
        <taxon>Bacteria</taxon>
        <taxon>Bacillati</taxon>
        <taxon>Mycoplasmatota</taxon>
        <taxon>Mycoplasmoidales</taxon>
        <taxon>Metamycoplasmataceae</taxon>
        <taxon>Mesomycoplasma</taxon>
    </lineage>
</organism>
<reference evidence="4 5" key="1">
    <citation type="submission" date="2019-01" db="EMBL/GenBank/DDBJ databases">
        <authorList>
            <consortium name="Pathogen Informatics"/>
        </authorList>
    </citation>
    <scope>NUCLEOTIDE SEQUENCE [LARGE SCALE GENOMIC DNA]</scope>
    <source>
        <strain evidence="4 5">NCTC10166</strain>
        <plasmid evidence="5">3</plasmid>
    </source>
</reference>
<dbReference type="RefSeq" id="WP_129719873.1">
    <property type="nucleotide sequence ID" value="NZ_LR214951.1"/>
</dbReference>
<evidence type="ECO:0000259" key="2">
    <source>
        <dbReference type="Pfam" id="PF18818"/>
    </source>
</evidence>
<keyword evidence="5" id="KW-1185">Reference proteome</keyword>
<accession>A0A449A6M4</accession>
<dbReference type="KEGG" id="mnu:NCTC10166_00881"/>
<dbReference type="KEGG" id="mnu:NCTC10166_00465"/>
<feature type="domain" description="N-terminal" evidence="1">
    <location>
        <begin position="9"/>
        <end position="125"/>
    </location>
</feature>
<dbReference type="OrthoDB" id="9792687at2"/>
<dbReference type="EC" id="2.7.7.-" evidence="4"/>
<dbReference type="Pfam" id="PF18818">
    <property type="entry name" value="MPTase-PolyVal"/>
    <property type="match status" value="1"/>
</dbReference>
<dbReference type="EMBL" id="LR214951">
    <property type="protein sequence ID" value="VEU59487.1"/>
    <property type="molecule type" value="Genomic_DNA"/>
</dbReference>
<evidence type="ECO:0000313" key="5">
    <source>
        <dbReference type="Proteomes" id="UP000289440"/>
    </source>
</evidence>
<dbReference type="AlphaFoldDB" id="A0A449A6M4"/>
<name>A0A449A6M4_9BACT</name>
<protein>
    <submittedName>
        <fullName evidence="4">DNA primase TraC</fullName>
        <ecNumber evidence="4">2.7.7.-</ecNumber>
    </submittedName>
</protein>
<dbReference type="Proteomes" id="UP000289440">
    <property type="component" value="Chromosome"/>
</dbReference>
<keyword evidence="4" id="KW-0808">Transferase</keyword>
<proteinExistence type="predicted"/>
<evidence type="ECO:0000259" key="1">
    <source>
        <dbReference type="Pfam" id="PF08401"/>
    </source>
</evidence>
<sequence length="320" mass="37659">MKNLNKLLDERKKIVEQIIKNLKTHNYFWDKNFVAMYPLNFVSNKNYNGTNILRLQLFSEMKNIQDPRFLTFKQILNRPNLKLKKGAKGCSIEYWGIKQLDESEIENNGKKQKTNYFFGKTYYVFNAKDVENIPKYKNKFVEVSSDKRVDYLIENLSKALELKVYDNVLTETPHFSPNQDYIQMPTTFVSPEAKIAVFFHELTHWTGHKDRLNRTSIESYSKNIKTRAIEELVAELGAIFLNSKFGFQTKKIQDNNYAYIQSWIKILEDNPNELFKAANKANEAVEYISQKLEKYLDTKKNEKQIIDNSDFLAQDEGLVH</sequence>
<dbReference type="GO" id="GO:0003697">
    <property type="term" value="F:single-stranded DNA binding"/>
    <property type="evidence" value="ECO:0007669"/>
    <property type="project" value="InterPro"/>
</dbReference>
<evidence type="ECO:0000313" key="4">
    <source>
        <dbReference type="EMBL" id="VEU59894.1"/>
    </source>
</evidence>
<evidence type="ECO:0000313" key="3">
    <source>
        <dbReference type="EMBL" id="VEU59487.1"/>
    </source>
</evidence>
<geneLocation type="plasmid" evidence="4 5">
    <name>3</name>
</geneLocation>
<gene>
    <name evidence="4" type="primary">traC_5</name>
    <name evidence="3" type="synonym">traC_2</name>
    <name evidence="3" type="ORF">NCTC10166_00465</name>
    <name evidence="4" type="ORF">NCTC10166_00881</name>
</gene>
<dbReference type="Proteomes" id="UP000289440">
    <property type="component" value="Plasmid 3"/>
</dbReference>
<feature type="domain" description="Polyvalent protein metallopeptidase" evidence="2">
    <location>
        <begin position="170"/>
        <end position="279"/>
    </location>
</feature>
<dbReference type="EMBL" id="LR214953">
    <property type="protein sequence ID" value="VEU59894.1"/>
    <property type="molecule type" value="Genomic_DNA"/>
</dbReference>
<dbReference type="GO" id="GO:0016779">
    <property type="term" value="F:nucleotidyltransferase activity"/>
    <property type="evidence" value="ECO:0007669"/>
    <property type="project" value="UniProtKB-KW"/>
</dbReference>
<dbReference type="InterPro" id="IPR041459">
    <property type="entry name" value="MPTase-PolyVal"/>
</dbReference>
<keyword evidence="4" id="KW-0614">Plasmid</keyword>